<evidence type="ECO:0000313" key="2">
    <source>
        <dbReference type="EMBL" id="AUI72237.1"/>
    </source>
</evidence>
<dbReference type="STRING" id="1423720.FC67_GL000295"/>
<name>A0A2K9HKD9_9LACO</name>
<feature type="transmembrane region" description="Helical" evidence="1">
    <location>
        <begin position="40"/>
        <end position="61"/>
    </location>
</feature>
<keyword evidence="3" id="KW-1185">Reference proteome</keyword>
<dbReference type="AlphaFoldDB" id="A0A2K9HKD9"/>
<gene>
    <name evidence="2" type="ORF">LA20249_08605</name>
</gene>
<keyword evidence="1" id="KW-0472">Membrane</keyword>
<dbReference type="KEGG" id="lali:LA20249_08605"/>
<evidence type="ECO:0000256" key="1">
    <source>
        <dbReference type="SAM" id="Phobius"/>
    </source>
</evidence>
<proteinExistence type="predicted"/>
<protein>
    <submittedName>
        <fullName evidence="2">Uncharacterized protein</fullName>
    </submittedName>
</protein>
<dbReference type="RefSeq" id="WP_057738070.1">
    <property type="nucleotide sequence ID" value="NZ_AZDQ01000008.1"/>
</dbReference>
<dbReference type="Proteomes" id="UP000234653">
    <property type="component" value="Chromosome"/>
</dbReference>
<dbReference type="EMBL" id="CP018867">
    <property type="protein sequence ID" value="AUI72237.1"/>
    <property type="molecule type" value="Genomic_DNA"/>
</dbReference>
<sequence>MKFNNKFYKNKCFWLGVVGISFVVGFPLEDVCSVKGIMHLIIIVIGVIAVIGSLFNFSSYFS</sequence>
<reference evidence="2 3" key="1">
    <citation type="submission" date="2016-12" db="EMBL/GenBank/DDBJ databases">
        <title>The whole genome sequencing and assembly of Lactobacillus alimentarius DSM 20249T strain.</title>
        <authorList>
            <person name="Lee Y.-J."/>
            <person name="Yi H."/>
            <person name="Bahn Y.-S."/>
            <person name="Kim J.F."/>
            <person name="Lee D.-W."/>
        </authorList>
    </citation>
    <scope>NUCLEOTIDE SEQUENCE [LARGE SCALE GENOMIC DNA]</scope>
    <source>
        <strain evidence="2 3">DSM 20249</strain>
    </source>
</reference>
<feature type="transmembrane region" description="Helical" evidence="1">
    <location>
        <begin position="12"/>
        <end position="28"/>
    </location>
</feature>
<keyword evidence="1" id="KW-1133">Transmembrane helix</keyword>
<keyword evidence="1" id="KW-0812">Transmembrane</keyword>
<accession>A0A2K9HKD9</accession>
<evidence type="ECO:0000313" key="3">
    <source>
        <dbReference type="Proteomes" id="UP000234653"/>
    </source>
</evidence>
<organism evidence="2 3">
    <name type="scientific">Companilactobacillus alimentarius DSM 20249</name>
    <dbReference type="NCBI Taxonomy" id="1423720"/>
    <lineage>
        <taxon>Bacteria</taxon>
        <taxon>Bacillati</taxon>
        <taxon>Bacillota</taxon>
        <taxon>Bacilli</taxon>
        <taxon>Lactobacillales</taxon>
        <taxon>Lactobacillaceae</taxon>
        <taxon>Companilactobacillus</taxon>
    </lineage>
</organism>